<feature type="region of interest" description="Disordered" evidence="1">
    <location>
        <begin position="17"/>
        <end position="56"/>
    </location>
</feature>
<keyword evidence="3" id="KW-1185">Reference proteome</keyword>
<evidence type="ECO:0000256" key="1">
    <source>
        <dbReference type="SAM" id="MobiDB-lite"/>
    </source>
</evidence>
<comment type="caution">
    <text evidence="2">The sequence shown here is derived from an EMBL/GenBank/DDBJ whole genome shotgun (WGS) entry which is preliminary data.</text>
</comment>
<dbReference type="Proteomes" id="UP001431783">
    <property type="component" value="Unassembled WGS sequence"/>
</dbReference>
<proteinExistence type="predicted"/>
<evidence type="ECO:0000313" key="3">
    <source>
        <dbReference type="Proteomes" id="UP001431783"/>
    </source>
</evidence>
<protein>
    <submittedName>
        <fullName evidence="2">Uncharacterized protein</fullName>
    </submittedName>
</protein>
<feature type="compositionally biased region" description="Basic and acidic residues" evidence="1">
    <location>
        <begin position="33"/>
        <end position="56"/>
    </location>
</feature>
<sequence>MRKVSGISDSYLVLSHENDPKTLGYGRKTQTRRFVEEARRERSRDAEGRPMMADRRERRYHDADVWTLQTTSTVCGSCRRCGVDAKMARPLRQGPPAFQLSSSYRFEELSESCKSCWSCCSNFLS</sequence>
<reference evidence="2 3" key="1">
    <citation type="submission" date="2023-03" db="EMBL/GenBank/DDBJ databases">
        <title>Genome insight into feeding habits of ladybird beetles.</title>
        <authorList>
            <person name="Li H.-S."/>
            <person name="Huang Y.-H."/>
            <person name="Pang H."/>
        </authorList>
    </citation>
    <scope>NUCLEOTIDE SEQUENCE [LARGE SCALE GENOMIC DNA]</scope>
    <source>
        <strain evidence="2">SYSU_2023b</strain>
        <tissue evidence="2">Whole body</tissue>
    </source>
</reference>
<organism evidence="2 3">
    <name type="scientific">Henosepilachna vigintioctopunctata</name>
    <dbReference type="NCBI Taxonomy" id="420089"/>
    <lineage>
        <taxon>Eukaryota</taxon>
        <taxon>Metazoa</taxon>
        <taxon>Ecdysozoa</taxon>
        <taxon>Arthropoda</taxon>
        <taxon>Hexapoda</taxon>
        <taxon>Insecta</taxon>
        <taxon>Pterygota</taxon>
        <taxon>Neoptera</taxon>
        <taxon>Endopterygota</taxon>
        <taxon>Coleoptera</taxon>
        <taxon>Polyphaga</taxon>
        <taxon>Cucujiformia</taxon>
        <taxon>Coccinelloidea</taxon>
        <taxon>Coccinellidae</taxon>
        <taxon>Epilachninae</taxon>
        <taxon>Epilachnini</taxon>
        <taxon>Henosepilachna</taxon>
    </lineage>
</organism>
<dbReference type="AlphaFoldDB" id="A0AAW1UAL9"/>
<gene>
    <name evidence="2" type="ORF">WA026_021129</name>
</gene>
<name>A0AAW1UAL9_9CUCU</name>
<accession>A0AAW1UAL9</accession>
<dbReference type="EMBL" id="JARQZJ010000046">
    <property type="protein sequence ID" value="KAK9878113.1"/>
    <property type="molecule type" value="Genomic_DNA"/>
</dbReference>
<evidence type="ECO:0000313" key="2">
    <source>
        <dbReference type="EMBL" id="KAK9878113.1"/>
    </source>
</evidence>